<protein>
    <submittedName>
        <fullName evidence="2">Uncharacterized protein</fullName>
    </submittedName>
</protein>
<keyword evidence="1" id="KW-1133">Transmembrane helix</keyword>
<keyword evidence="1" id="KW-0472">Membrane</keyword>
<dbReference type="Proteomes" id="UP000688947">
    <property type="component" value="Unassembled WGS sequence"/>
</dbReference>
<dbReference type="OrthoDB" id="163585at2759"/>
<evidence type="ECO:0000313" key="2">
    <source>
        <dbReference type="EMBL" id="KAG6964667.1"/>
    </source>
</evidence>
<comment type="caution">
    <text evidence="2">The sequence shown here is derived from an EMBL/GenBank/DDBJ whole genome shotgun (WGS) entry which is preliminary data.</text>
</comment>
<evidence type="ECO:0000256" key="1">
    <source>
        <dbReference type="SAM" id="Phobius"/>
    </source>
</evidence>
<feature type="transmembrane region" description="Helical" evidence="1">
    <location>
        <begin position="51"/>
        <end position="69"/>
    </location>
</feature>
<feature type="transmembrane region" description="Helical" evidence="1">
    <location>
        <begin position="75"/>
        <end position="99"/>
    </location>
</feature>
<keyword evidence="1" id="KW-0812">Transmembrane</keyword>
<sequence length="117" mass="12551">MLELLPLQPPRDGWAANWIFWIRVAVISYVLAFVGVSMLRRFVLGLQFTFGKLMIVAACISVGFTGFAVGFPVPFVMLVGGAPDVLVIGVMVVLVFGIAPFRSTSPSVLSSLNSTTS</sequence>
<proteinExistence type="predicted"/>
<reference evidence="2" key="1">
    <citation type="submission" date="2021-01" db="EMBL/GenBank/DDBJ databases">
        <title>Phytophthora aleatoria, a newly-described species from Pinus radiata is distinct from Phytophthora cactorum isolates based on comparative genomics.</title>
        <authorList>
            <person name="Mcdougal R."/>
            <person name="Panda P."/>
            <person name="Williams N."/>
            <person name="Studholme D.J."/>
        </authorList>
    </citation>
    <scope>NUCLEOTIDE SEQUENCE</scope>
    <source>
        <strain evidence="2">NZFS 3830</strain>
    </source>
</reference>
<organism evidence="2 3">
    <name type="scientific">Phytophthora cactorum</name>
    <dbReference type="NCBI Taxonomy" id="29920"/>
    <lineage>
        <taxon>Eukaryota</taxon>
        <taxon>Sar</taxon>
        <taxon>Stramenopiles</taxon>
        <taxon>Oomycota</taxon>
        <taxon>Peronosporomycetes</taxon>
        <taxon>Peronosporales</taxon>
        <taxon>Peronosporaceae</taxon>
        <taxon>Phytophthora</taxon>
    </lineage>
</organism>
<evidence type="ECO:0000313" key="3">
    <source>
        <dbReference type="Proteomes" id="UP000688947"/>
    </source>
</evidence>
<gene>
    <name evidence="2" type="ORF">JG687_00005846</name>
</gene>
<accession>A0A8T1UJS4</accession>
<feature type="transmembrane region" description="Helical" evidence="1">
    <location>
        <begin position="20"/>
        <end position="39"/>
    </location>
</feature>
<dbReference type="EMBL" id="JAENGZ010000226">
    <property type="protein sequence ID" value="KAG6964667.1"/>
    <property type="molecule type" value="Genomic_DNA"/>
</dbReference>
<dbReference type="AlphaFoldDB" id="A0A8T1UJS4"/>
<name>A0A8T1UJS4_9STRA</name>